<dbReference type="InterPro" id="IPR005115">
    <property type="entry name" value="Gly_transporter"/>
</dbReference>
<evidence type="ECO:0000256" key="7">
    <source>
        <dbReference type="SAM" id="Phobius"/>
    </source>
</evidence>
<feature type="transmembrane region" description="Helical" evidence="7">
    <location>
        <begin position="146"/>
        <end position="163"/>
    </location>
</feature>
<evidence type="ECO:0000259" key="8">
    <source>
        <dbReference type="Pfam" id="PF03458"/>
    </source>
</evidence>
<dbReference type="OrthoDB" id="67004at2759"/>
<evidence type="ECO:0000313" key="9">
    <source>
        <dbReference type="EMBL" id="CBN78558.1"/>
    </source>
</evidence>
<evidence type="ECO:0000313" key="10">
    <source>
        <dbReference type="Proteomes" id="UP000002630"/>
    </source>
</evidence>
<feature type="compositionally biased region" description="Low complexity" evidence="6">
    <location>
        <begin position="34"/>
        <end position="46"/>
    </location>
</feature>
<dbReference type="eggNOG" id="ENOG502S0MY">
    <property type="taxonomic scope" value="Eukaryota"/>
</dbReference>
<dbReference type="PANTHER" id="PTHR30506">
    <property type="entry name" value="INNER MEMBRANE PROTEIN"/>
    <property type="match status" value="1"/>
</dbReference>
<protein>
    <recommendedName>
        <fullName evidence="8">Glycine transporter domain-containing protein</fullName>
    </recommendedName>
</protein>
<feature type="transmembrane region" description="Helical" evidence="7">
    <location>
        <begin position="175"/>
        <end position="194"/>
    </location>
</feature>
<evidence type="ECO:0000256" key="2">
    <source>
        <dbReference type="ARBA" id="ARBA00022475"/>
    </source>
</evidence>
<feature type="domain" description="Glycine transporter" evidence="8">
    <location>
        <begin position="178"/>
        <end position="252"/>
    </location>
</feature>
<feature type="transmembrane region" description="Helical" evidence="7">
    <location>
        <begin position="231"/>
        <end position="251"/>
    </location>
</feature>
<dbReference type="InParanoid" id="D8LE41"/>
<keyword evidence="5 7" id="KW-0472">Membrane</keyword>
<feature type="domain" description="Glycine transporter" evidence="8">
    <location>
        <begin position="88"/>
        <end position="161"/>
    </location>
</feature>
<dbReference type="GO" id="GO:0005886">
    <property type="term" value="C:plasma membrane"/>
    <property type="evidence" value="ECO:0007669"/>
    <property type="project" value="UniProtKB-SubCell"/>
</dbReference>
<keyword evidence="10" id="KW-1185">Reference proteome</keyword>
<dbReference type="Proteomes" id="UP000002630">
    <property type="component" value="Linkage Group LG03"/>
</dbReference>
<dbReference type="AlphaFoldDB" id="D8LE41"/>
<feature type="region of interest" description="Disordered" evidence="6">
    <location>
        <begin position="34"/>
        <end position="60"/>
    </location>
</feature>
<evidence type="ECO:0000256" key="4">
    <source>
        <dbReference type="ARBA" id="ARBA00022989"/>
    </source>
</evidence>
<dbReference type="Pfam" id="PF03458">
    <property type="entry name" value="Gly_transporter"/>
    <property type="match status" value="2"/>
</dbReference>
<reference evidence="9 10" key="1">
    <citation type="journal article" date="2010" name="Nature">
        <title>The Ectocarpus genome and the independent evolution of multicellularity in brown algae.</title>
        <authorList>
            <person name="Cock J.M."/>
            <person name="Sterck L."/>
            <person name="Rouze P."/>
            <person name="Scornet D."/>
            <person name="Allen A.E."/>
            <person name="Amoutzias G."/>
            <person name="Anthouard V."/>
            <person name="Artiguenave F."/>
            <person name="Aury J.M."/>
            <person name="Badger J.H."/>
            <person name="Beszteri B."/>
            <person name="Billiau K."/>
            <person name="Bonnet E."/>
            <person name="Bothwell J.H."/>
            <person name="Bowler C."/>
            <person name="Boyen C."/>
            <person name="Brownlee C."/>
            <person name="Carrano C.J."/>
            <person name="Charrier B."/>
            <person name="Cho G.Y."/>
            <person name="Coelho S.M."/>
            <person name="Collen J."/>
            <person name="Corre E."/>
            <person name="Da Silva C."/>
            <person name="Delage L."/>
            <person name="Delaroque N."/>
            <person name="Dittami S.M."/>
            <person name="Doulbeau S."/>
            <person name="Elias M."/>
            <person name="Farnham G."/>
            <person name="Gachon C.M."/>
            <person name="Gschloessl B."/>
            <person name="Heesch S."/>
            <person name="Jabbari K."/>
            <person name="Jubin C."/>
            <person name="Kawai H."/>
            <person name="Kimura K."/>
            <person name="Kloareg B."/>
            <person name="Kupper F.C."/>
            <person name="Lang D."/>
            <person name="Le Bail A."/>
            <person name="Leblanc C."/>
            <person name="Lerouge P."/>
            <person name="Lohr M."/>
            <person name="Lopez P.J."/>
            <person name="Martens C."/>
            <person name="Maumus F."/>
            <person name="Michel G."/>
            <person name="Miranda-Saavedra D."/>
            <person name="Morales J."/>
            <person name="Moreau H."/>
            <person name="Motomura T."/>
            <person name="Nagasato C."/>
            <person name="Napoli C.A."/>
            <person name="Nelson D.R."/>
            <person name="Nyvall-Collen P."/>
            <person name="Peters A.F."/>
            <person name="Pommier C."/>
            <person name="Potin P."/>
            <person name="Poulain J."/>
            <person name="Quesneville H."/>
            <person name="Read B."/>
            <person name="Rensing S.A."/>
            <person name="Ritter A."/>
            <person name="Rousvoal S."/>
            <person name="Samanta M."/>
            <person name="Samson G."/>
            <person name="Schroeder D.C."/>
            <person name="Segurens B."/>
            <person name="Strittmatter M."/>
            <person name="Tonon T."/>
            <person name="Tregear J.W."/>
            <person name="Valentin K."/>
            <person name="von Dassow P."/>
            <person name="Yamagishi T."/>
            <person name="Van de Peer Y."/>
            <person name="Wincker P."/>
        </authorList>
    </citation>
    <scope>NUCLEOTIDE SEQUENCE [LARGE SCALE GENOMIC DNA]</scope>
    <source>
        <strain evidence="10">Ec32 / CCAP1310/4</strain>
    </source>
</reference>
<organism evidence="9 10">
    <name type="scientific">Ectocarpus siliculosus</name>
    <name type="common">Brown alga</name>
    <name type="synonym">Conferva siliculosa</name>
    <dbReference type="NCBI Taxonomy" id="2880"/>
    <lineage>
        <taxon>Eukaryota</taxon>
        <taxon>Sar</taxon>
        <taxon>Stramenopiles</taxon>
        <taxon>Ochrophyta</taxon>
        <taxon>PX clade</taxon>
        <taxon>Phaeophyceae</taxon>
        <taxon>Ectocarpales</taxon>
        <taxon>Ectocarpaceae</taxon>
        <taxon>Ectocarpus</taxon>
    </lineage>
</organism>
<proteinExistence type="predicted"/>
<keyword evidence="3 7" id="KW-0812">Transmembrane</keyword>
<dbReference type="EMBL" id="FN649728">
    <property type="protein sequence ID" value="CBN78558.1"/>
    <property type="molecule type" value="Genomic_DNA"/>
</dbReference>
<gene>
    <name evidence="9" type="ORF">Esi_0129_0067</name>
</gene>
<accession>D8LE41</accession>
<evidence type="ECO:0000256" key="6">
    <source>
        <dbReference type="SAM" id="MobiDB-lite"/>
    </source>
</evidence>
<feature type="transmembrane region" description="Helical" evidence="7">
    <location>
        <begin position="257"/>
        <end position="277"/>
    </location>
</feature>
<sequence length="317" mass="33431">MSRRGFPGGAGKSRLAGFGDLDLAATRGILTGPFSGPFSPGSTSSPKRPEALPSGEKPALINRYIEPPEDGLTRYPTFRSPQGVLRGLDYLGTTVFAISGTVTAGQVGMDLLGCIIVGTITATGGGTVRDVLLGNTPVFWMHETEYLWMCLATTVGIFFLWSYLAERGVRDDMALLNWVDAMGVGAFCCIGAQAGVRKGLSNVVCVACGMLTSTFGGVIRDVLCSRPPRILFSHCEIYASTAVLGSAVYIATKAAGLPPVVRIMSGFLSAVALRVLAFTTDIRLPTWTQPSGAAVGEEQLEEMEAQSEAKKIHLGGD</sequence>
<name>D8LE41_ECTSI</name>
<dbReference type="PANTHER" id="PTHR30506:SF3">
    <property type="entry name" value="UPF0126 INNER MEMBRANE PROTEIN YADS-RELATED"/>
    <property type="match status" value="1"/>
</dbReference>
<dbReference type="EMBL" id="FN647931">
    <property type="protein sequence ID" value="CBN78558.1"/>
    <property type="molecule type" value="Genomic_DNA"/>
</dbReference>
<dbReference type="OMA" id="AIRDWRY"/>
<evidence type="ECO:0000256" key="1">
    <source>
        <dbReference type="ARBA" id="ARBA00004651"/>
    </source>
</evidence>
<evidence type="ECO:0000256" key="3">
    <source>
        <dbReference type="ARBA" id="ARBA00022692"/>
    </source>
</evidence>
<evidence type="ECO:0000256" key="5">
    <source>
        <dbReference type="ARBA" id="ARBA00023136"/>
    </source>
</evidence>
<keyword evidence="4 7" id="KW-1133">Transmembrane helix</keyword>
<feature type="transmembrane region" description="Helical" evidence="7">
    <location>
        <begin position="107"/>
        <end position="126"/>
    </location>
</feature>
<feature type="transmembrane region" description="Helical" evidence="7">
    <location>
        <begin position="200"/>
        <end position="219"/>
    </location>
</feature>
<keyword evidence="2" id="KW-1003">Cell membrane</keyword>
<comment type="subcellular location">
    <subcellularLocation>
        <location evidence="1">Cell membrane</location>
        <topology evidence="1">Multi-pass membrane protein</topology>
    </subcellularLocation>
</comment>